<evidence type="ECO:0008006" key="4">
    <source>
        <dbReference type="Google" id="ProtNLM"/>
    </source>
</evidence>
<dbReference type="InterPro" id="IPR036465">
    <property type="entry name" value="vWFA_dom_sf"/>
</dbReference>
<dbReference type="RefSeq" id="WP_073197406.1">
    <property type="nucleotide sequence ID" value="NZ_FRBN01000008.1"/>
</dbReference>
<dbReference type="AlphaFoldDB" id="A0A1M6YZP3"/>
<organism evidence="2 3">
    <name type="scientific">Roseovarius marisflavi</name>
    <dbReference type="NCBI Taxonomy" id="1054996"/>
    <lineage>
        <taxon>Bacteria</taxon>
        <taxon>Pseudomonadati</taxon>
        <taxon>Pseudomonadota</taxon>
        <taxon>Alphaproteobacteria</taxon>
        <taxon>Rhodobacterales</taxon>
        <taxon>Roseobacteraceae</taxon>
        <taxon>Roseovarius</taxon>
    </lineage>
</organism>
<dbReference type="InterPro" id="IPR010607">
    <property type="entry name" value="DUF1194"/>
</dbReference>
<name>A0A1M6YZP3_9RHOB</name>
<dbReference type="EMBL" id="FRBN01000008">
    <property type="protein sequence ID" value="SHL23572.1"/>
    <property type="molecule type" value="Genomic_DNA"/>
</dbReference>
<dbReference type="Gene3D" id="3.40.50.410">
    <property type="entry name" value="von Willebrand factor, type A domain"/>
    <property type="match status" value="1"/>
</dbReference>
<dbReference type="Proteomes" id="UP000184191">
    <property type="component" value="Unassembled WGS sequence"/>
</dbReference>
<evidence type="ECO:0000313" key="2">
    <source>
        <dbReference type="EMBL" id="SHL23572.1"/>
    </source>
</evidence>
<feature type="signal peptide" evidence="1">
    <location>
        <begin position="1"/>
        <end position="26"/>
    </location>
</feature>
<accession>A0A1M6YZP3</accession>
<dbReference type="Pfam" id="PF06707">
    <property type="entry name" value="DUF1194"/>
    <property type="match status" value="1"/>
</dbReference>
<sequence>MQGVTQFIRGARVLLVLLALGQSAHAQPCRLALVLALDVSGSVNSAEYAQQVNGLAAALNDPDVRALIIAGTGAAVSLAVFEWSSRNHRYVIQPWTTLDSHVALDRAILRIRSHRKIRAGLKTALGTALSVGATMLQDKTNCWQSTIDVSGDGKNNIGPSPADAYRLPEFERITVNALVIGDPSDAPRANSKQALLDYYEREVIHGPGSFAMMANGYEDYANAMRRKLMKELALPVLGWADF</sequence>
<keyword evidence="3" id="KW-1185">Reference proteome</keyword>
<dbReference type="CDD" id="cd00198">
    <property type="entry name" value="vWFA"/>
    <property type="match status" value="1"/>
</dbReference>
<reference evidence="3" key="1">
    <citation type="submission" date="2016-11" db="EMBL/GenBank/DDBJ databases">
        <authorList>
            <person name="Varghese N."/>
            <person name="Submissions S."/>
        </authorList>
    </citation>
    <scope>NUCLEOTIDE SEQUENCE [LARGE SCALE GENOMIC DNA]</scope>
    <source>
        <strain evidence="3">DSM 29327</strain>
    </source>
</reference>
<dbReference type="OrthoDB" id="9792179at2"/>
<gene>
    <name evidence="2" type="ORF">SAMN05444414_10891</name>
</gene>
<keyword evidence="1" id="KW-0732">Signal</keyword>
<dbReference type="SUPFAM" id="SSF53300">
    <property type="entry name" value="vWA-like"/>
    <property type="match status" value="1"/>
</dbReference>
<evidence type="ECO:0000313" key="3">
    <source>
        <dbReference type="Proteomes" id="UP000184191"/>
    </source>
</evidence>
<evidence type="ECO:0000256" key="1">
    <source>
        <dbReference type="SAM" id="SignalP"/>
    </source>
</evidence>
<proteinExistence type="predicted"/>
<protein>
    <recommendedName>
        <fullName evidence="4">VWFA domain-containing protein</fullName>
    </recommendedName>
</protein>
<feature type="chain" id="PRO_5012839146" description="VWFA domain-containing protein" evidence="1">
    <location>
        <begin position="27"/>
        <end position="242"/>
    </location>
</feature>
<dbReference type="STRING" id="1054996.SAMN05444414_10891"/>